<dbReference type="Gene3D" id="2.60.40.420">
    <property type="entry name" value="Cupredoxins - blue copper proteins"/>
    <property type="match status" value="2"/>
</dbReference>
<dbReference type="EMBL" id="BNJK01000001">
    <property type="protein sequence ID" value="GHO96956.1"/>
    <property type="molecule type" value="Genomic_DNA"/>
</dbReference>
<dbReference type="GO" id="GO:0016491">
    <property type="term" value="F:oxidoreductase activity"/>
    <property type="evidence" value="ECO:0007669"/>
    <property type="project" value="UniProtKB-KW"/>
</dbReference>
<dbReference type="PROSITE" id="PS00080">
    <property type="entry name" value="MULTICOPPER_OXIDASE2"/>
    <property type="match status" value="1"/>
</dbReference>
<dbReference type="SUPFAM" id="SSF49503">
    <property type="entry name" value="Cupredoxins"/>
    <property type="match status" value="2"/>
</dbReference>
<evidence type="ECO:0000259" key="4">
    <source>
        <dbReference type="Pfam" id="PF07732"/>
    </source>
</evidence>
<comment type="caution">
    <text evidence="5">The sequence shown here is derived from an EMBL/GenBank/DDBJ whole genome shotgun (WGS) entry which is preliminary data.</text>
</comment>
<evidence type="ECO:0000313" key="5">
    <source>
        <dbReference type="EMBL" id="GHO96956.1"/>
    </source>
</evidence>
<name>A0A8J3ILX9_9CHLR</name>
<evidence type="ECO:0000256" key="2">
    <source>
        <dbReference type="ARBA" id="ARBA00023002"/>
    </source>
</evidence>
<dbReference type="InterPro" id="IPR011706">
    <property type="entry name" value="Cu-oxidase_C"/>
</dbReference>
<accession>A0A8J3ILX9</accession>
<dbReference type="Pfam" id="PF07731">
    <property type="entry name" value="Cu-oxidase_2"/>
    <property type="match status" value="1"/>
</dbReference>
<feature type="domain" description="Plastocyanin-like" evidence="4">
    <location>
        <begin position="118"/>
        <end position="214"/>
    </location>
</feature>
<gene>
    <name evidence="5" type="ORF">KSF_070040</name>
</gene>
<evidence type="ECO:0000313" key="6">
    <source>
        <dbReference type="Proteomes" id="UP000597444"/>
    </source>
</evidence>
<dbReference type="AlphaFoldDB" id="A0A8J3ILX9"/>
<protein>
    <recommendedName>
        <fullName evidence="7">Copper oxidase</fullName>
    </recommendedName>
</protein>
<evidence type="ECO:0008006" key="7">
    <source>
        <dbReference type="Google" id="ProtNLM"/>
    </source>
</evidence>
<dbReference type="InterPro" id="IPR011707">
    <property type="entry name" value="Cu-oxidase-like_N"/>
</dbReference>
<reference evidence="5" key="1">
    <citation type="submission" date="2020-10" db="EMBL/GenBank/DDBJ databases">
        <title>Taxonomic study of unclassified bacteria belonging to the class Ktedonobacteria.</title>
        <authorList>
            <person name="Yabe S."/>
            <person name="Wang C.M."/>
            <person name="Zheng Y."/>
            <person name="Sakai Y."/>
            <person name="Cavaletti L."/>
            <person name="Monciardini P."/>
            <person name="Donadio S."/>
        </authorList>
    </citation>
    <scope>NUCLEOTIDE SEQUENCE</scope>
    <source>
        <strain evidence="5">ID150040</strain>
    </source>
</reference>
<dbReference type="InterPro" id="IPR008972">
    <property type="entry name" value="Cupredoxin"/>
</dbReference>
<proteinExistence type="predicted"/>
<evidence type="ECO:0000256" key="1">
    <source>
        <dbReference type="ARBA" id="ARBA00022723"/>
    </source>
</evidence>
<evidence type="ECO:0000259" key="3">
    <source>
        <dbReference type="Pfam" id="PF07731"/>
    </source>
</evidence>
<dbReference type="Pfam" id="PF07732">
    <property type="entry name" value="Cu-oxidase_3"/>
    <property type="match status" value="1"/>
</dbReference>
<dbReference type="PROSITE" id="PS00079">
    <property type="entry name" value="MULTICOPPER_OXIDASE1"/>
    <property type="match status" value="1"/>
</dbReference>
<dbReference type="InterPro" id="IPR045087">
    <property type="entry name" value="Cu-oxidase_fam"/>
</dbReference>
<sequence>MVFRYFRGKEKQNNKSTIEKNKGRGFTRRLFFQGAATSVLAVSCSDANSLVPLTDSAAGGQLREYWIQADSFYHNLVPTGIDDMSGTRYAPNESSYWAVGYRAYTPGWKQPLPSDGNIGANSGIPGPVLRASVGDTIRVHFRNNDTHYRFCHSMHPHGLLYTPANDGSWSAHDATKPGTALKVGETFTYEWKAVASSVGSWPYHDHAMPATIAGSTSTSGKEMGGVSNGIMELGAELGLFGMIAVTDSKTPHVDREFILCFHDFVEADVPQISQDFDCFNGYAFLGNTPTFEAKVGERVRWRIMALGSEFHVFHLHGHRWQLNGAFTDAVSIGPSMAQTFDYVEDNPGTWLYHCHVTDHFMGGMAGYYISR</sequence>
<dbReference type="PANTHER" id="PTHR11709">
    <property type="entry name" value="MULTI-COPPER OXIDASE"/>
    <property type="match status" value="1"/>
</dbReference>
<dbReference type="RefSeq" id="WP_220207543.1">
    <property type="nucleotide sequence ID" value="NZ_BNJK01000001.1"/>
</dbReference>
<feature type="domain" description="Plastocyanin-like" evidence="3">
    <location>
        <begin position="276"/>
        <end position="369"/>
    </location>
</feature>
<dbReference type="Proteomes" id="UP000597444">
    <property type="component" value="Unassembled WGS sequence"/>
</dbReference>
<keyword evidence="1" id="KW-0479">Metal-binding</keyword>
<keyword evidence="2" id="KW-0560">Oxidoreductase</keyword>
<keyword evidence="6" id="KW-1185">Reference proteome</keyword>
<dbReference type="GO" id="GO:0005507">
    <property type="term" value="F:copper ion binding"/>
    <property type="evidence" value="ECO:0007669"/>
    <property type="project" value="InterPro"/>
</dbReference>
<organism evidence="5 6">
    <name type="scientific">Reticulibacter mediterranei</name>
    <dbReference type="NCBI Taxonomy" id="2778369"/>
    <lineage>
        <taxon>Bacteria</taxon>
        <taxon>Bacillati</taxon>
        <taxon>Chloroflexota</taxon>
        <taxon>Ktedonobacteria</taxon>
        <taxon>Ktedonobacterales</taxon>
        <taxon>Reticulibacteraceae</taxon>
        <taxon>Reticulibacter</taxon>
    </lineage>
</organism>
<dbReference type="InterPro" id="IPR002355">
    <property type="entry name" value="Cu_oxidase_Cu_BS"/>
</dbReference>
<dbReference type="InterPro" id="IPR033138">
    <property type="entry name" value="Cu_oxidase_CS"/>
</dbReference>
<dbReference type="PANTHER" id="PTHR11709:SF486">
    <property type="entry name" value="MULTICOPPER OXIDASE"/>
    <property type="match status" value="1"/>
</dbReference>